<organism evidence="2 3">
    <name type="scientific">Mycena venus</name>
    <dbReference type="NCBI Taxonomy" id="2733690"/>
    <lineage>
        <taxon>Eukaryota</taxon>
        <taxon>Fungi</taxon>
        <taxon>Dikarya</taxon>
        <taxon>Basidiomycota</taxon>
        <taxon>Agaricomycotina</taxon>
        <taxon>Agaricomycetes</taxon>
        <taxon>Agaricomycetidae</taxon>
        <taxon>Agaricales</taxon>
        <taxon>Marasmiineae</taxon>
        <taxon>Mycenaceae</taxon>
        <taxon>Mycena</taxon>
    </lineage>
</organism>
<dbReference type="AlphaFoldDB" id="A0A8H7CQL7"/>
<dbReference type="SUPFAM" id="SSF53098">
    <property type="entry name" value="Ribonuclease H-like"/>
    <property type="match status" value="1"/>
</dbReference>
<proteinExistence type="predicted"/>
<dbReference type="InterPro" id="IPR008906">
    <property type="entry name" value="HATC_C_dom"/>
</dbReference>
<protein>
    <submittedName>
        <fullName evidence="2">Transposase-like protein</fullName>
    </submittedName>
</protein>
<accession>A0A8H7CQL7</accession>
<feature type="domain" description="HAT C-terminal dimerisation" evidence="1">
    <location>
        <begin position="205"/>
        <end position="245"/>
    </location>
</feature>
<dbReference type="EMBL" id="JACAZI010000015">
    <property type="protein sequence ID" value="KAF7343888.1"/>
    <property type="molecule type" value="Genomic_DNA"/>
</dbReference>
<evidence type="ECO:0000313" key="2">
    <source>
        <dbReference type="EMBL" id="KAF7343888.1"/>
    </source>
</evidence>
<sequence>MSAIKQPMLSSTHAIFRGLPQRLKAIISELPESADPALKEELVNAHRKLSDYFTKFDQSRYYGWAARKPLSRFCWHLIRFGFVSLDPRISYESLGEDYADDPELLVELEISKINLQSHFEQHYAAATPVPPPAAESQSELGSPQKVDFTSRLKSGDQLRPPQMSLLNISDSLVFRNRLRWLTPCNGGIVAASSSLSYTASRAMSLCIPGSAVAIERIFSGGRDTIGIRRASLKAETIETLMFVKARLRLARKAIIDLTGDEDDAI</sequence>
<dbReference type="InterPro" id="IPR012337">
    <property type="entry name" value="RNaseH-like_sf"/>
</dbReference>
<keyword evidence="3" id="KW-1185">Reference proteome</keyword>
<evidence type="ECO:0000259" key="1">
    <source>
        <dbReference type="Pfam" id="PF05699"/>
    </source>
</evidence>
<gene>
    <name evidence="2" type="ORF">MVEN_01677500</name>
</gene>
<dbReference type="Proteomes" id="UP000620124">
    <property type="component" value="Unassembled WGS sequence"/>
</dbReference>
<dbReference type="GO" id="GO:0046983">
    <property type="term" value="F:protein dimerization activity"/>
    <property type="evidence" value="ECO:0007669"/>
    <property type="project" value="InterPro"/>
</dbReference>
<dbReference type="OrthoDB" id="1607513at2759"/>
<comment type="caution">
    <text evidence="2">The sequence shown here is derived from an EMBL/GenBank/DDBJ whole genome shotgun (WGS) entry which is preliminary data.</text>
</comment>
<dbReference type="Pfam" id="PF05699">
    <property type="entry name" value="Dimer_Tnp_hAT"/>
    <property type="match status" value="1"/>
</dbReference>
<evidence type="ECO:0000313" key="3">
    <source>
        <dbReference type="Proteomes" id="UP000620124"/>
    </source>
</evidence>
<name>A0A8H7CQL7_9AGAR</name>
<reference evidence="2" key="1">
    <citation type="submission" date="2020-05" db="EMBL/GenBank/DDBJ databases">
        <title>Mycena genomes resolve the evolution of fungal bioluminescence.</title>
        <authorList>
            <person name="Tsai I.J."/>
        </authorList>
    </citation>
    <scope>NUCLEOTIDE SEQUENCE</scope>
    <source>
        <strain evidence="2">CCC161011</strain>
    </source>
</reference>